<feature type="domain" description="Aldehyde dehydrogenase" evidence="13">
    <location>
        <begin position="237"/>
        <end position="702"/>
    </location>
</feature>
<feature type="compositionally biased region" description="Basic and acidic residues" evidence="12">
    <location>
        <begin position="157"/>
        <end position="171"/>
    </location>
</feature>
<comment type="similarity">
    <text evidence="2 11">Belongs to the aldehyde dehydrogenase family.</text>
</comment>
<evidence type="ECO:0000256" key="11">
    <source>
        <dbReference type="RuleBase" id="RU003345"/>
    </source>
</evidence>
<dbReference type="EC" id="1.2.1.24" evidence="3"/>
<feature type="compositionally biased region" description="Basic and acidic residues" evidence="12">
    <location>
        <begin position="185"/>
        <end position="198"/>
    </location>
</feature>
<dbReference type="NCBIfam" id="TIGR01780">
    <property type="entry name" value="SSADH"/>
    <property type="match status" value="1"/>
</dbReference>
<dbReference type="EC" id="1.2.1.16" evidence="9"/>
<comment type="catalytic activity">
    <reaction evidence="8">
        <text>succinate semialdehyde + NAD(+) + H2O = succinate + NADH + 2 H(+)</text>
        <dbReference type="Rhea" id="RHEA:13217"/>
        <dbReference type="ChEBI" id="CHEBI:15377"/>
        <dbReference type="ChEBI" id="CHEBI:15378"/>
        <dbReference type="ChEBI" id="CHEBI:30031"/>
        <dbReference type="ChEBI" id="CHEBI:57540"/>
        <dbReference type="ChEBI" id="CHEBI:57706"/>
        <dbReference type="ChEBI" id="CHEBI:57945"/>
        <dbReference type="EC" id="1.2.1.16"/>
    </reaction>
</comment>
<keyword evidence="16" id="KW-1185">Reference proteome</keyword>
<reference evidence="15" key="1">
    <citation type="submission" date="2022-07" db="EMBL/GenBank/DDBJ databases">
        <title>Phylogenomic reconstructions and comparative analyses of Kickxellomycotina fungi.</title>
        <authorList>
            <person name="Reynolds N.K."/>
            <person name="Stajich J.E."/>
            <person name="Barry K."/>
            <person name="Grigoriev I.V."/>
            <person name="Crous P."/>
            <person name="Smith M.E."/>
        </authorList>
    </citation>
    <scope>NUCLEOTIDE SEQUENCE</scope>
    <source>
        <strain evidence="15">RSA 476</strain>
    </source>
</reference>
<dbReference type="FunFam" id="3.40.309.10:FF:000004">
    <property type="entry name" value="Succinate-semialdehyde dehydrogenase I"/>
    <property type="match status" value="1"/>
</dbReference>
<comment type="catalytic activity">
    <reaction evidence="7">
        <text>succinate semialdehyde + NADP(+) + H2O = succinate + NADPH + 2 H(+)</text>
        <dbReference type="Rhea" id="RHEA:13213"/>
        <dbReference type="ChEBI" id="CHEBI:15377"/>
        <dbReference type="ChEBI" id="CHEBI:15378"/>
        <dbReference type="ChEBI" id="CHEBI:30031"/>
        <dbReference type="ChEBI" id="CHEBI:57706"/>
        <dbReference type="ChEBI" id="CHEBI:57783"/>
        <dbReference type="ChEBI" id="CHEBI:58349"/>
        <dbReference type="EC" id="1.2.1.16"/>
    </reaction>
</comment>
<accession>A0A9W8IJL6</accession>
<dbReference type="PANTHER" id="PTHR43353:SF5">
    <property type="entry name" value="SUCCINATE-SEMIALDEHYDE DEHYDROGENASE, MITOCHONDRIAL"/>
    <property type="match status" value="1"/>
</dbReference>
<dbReference type="Gene3D" id="3.40.605.10">
    <property type="entry name" value="Aldehyde Dehydrogenase, Chain A, domain 1"/>
    <property type="match status" value="1"/>
</dbReference>
<gene>
    <name evidence="15" type="ORF">GGH94_006357</name>
</gene>
<dbReference type="PANTHER" id="PTHR43353">
    <property type="entry name" value="SUCCINATE-SEMIALDEHYDE DEHYDROGENASE, MITOCHONDRIAL"/>
    <property type="match status" value="1"/>
</dbReference>
<sequence>MCLRGRVLGGKGGFGSTLRSQGSKSNKPANFDNCRDLYGRRLKTLREAKTIVDKLEADEQAKEAATERRRKKIADGLKESTPKKYLFDDVEYTRNCEEIVESTRLATRRALKKRKDEEASSSTSSAPVSCVVPLIPLFDGDMSDSSSNSGDSEEDNESKSADNNEESHAQSDRQNNSGSVVASDSAERVVKAESDHHRSFASAAVKMQAIKISSLDELAKIKDKSLICHQAYVDGKWVEATSQKHIDIVDPATLETIGSVPDMDTGDVKLAITAATRAFASWKHTTGKERSQLLRKWLELITANKDDLARLMTLENGKPLAEAQGEVMYGASYIEWFSEEAKRGYGDIVPSPIPGSRALVMKQPVGVVAIITPYNFPNAMITRKVGAALAAGCTVVIRPAHETPLSALALCELAARAGIPPGVINLVTCSAKNTPAVGLELTTNSEVRKVSFTGSTAVGKLLMGQASTTMKRVSMELGGNAPFIVFEDADIQKAAAHLLQCKFRNAGQTCVCANRIYVHDAVYDEFVGAFTTLVKEKLKVGHGLSEGTTIGPMITKRGLDKVEEQVQLAVAAGATVVLGGKRPEEVAGKGYFFEPTVLVNVSDDVPMTCEETFGPLCPIYRFTSEDEVIRRANAVSVGLAGYFFSRDVARIFRVAEALEVGMVGANTGSIGFDAAPFGGVKESGVGREGSRYGMDDYLNIKLINLSLV</sequence>
<dbReference type="FunFam" id="3.40.605.10:FF:000005">
    <property type="entry name" value="Succinate-semialdehyde dehydrogenase I"/>
    <property type="match status" value="1"/>
</dbReference>
<dbReference type="Proteomes" id="UP001140074">
    <property type="component" value="Unassembled WGS sequence"/>
</dbReference>
<feature type="compositionally biased region" description="Low complexity" evidence="12">
    <location>
        <begin position="141"/>
        <end position="150"/>
    </location>
</feature>
<dbReference type="PROSITE" id="PS00687">
    <property type="entry name" value="ALDEHYDE_DEHYDR_GLU"/>
    <property type="match status" value="1"/>
</dbReference>
<feature type="domain" description="SDE2-like" evidence="14">
    <location>
        <begin position="9"/>
        <end position="106"/>
    </location>
</feature>
<evidence type="ECO:0000256" key="12">
    <source>
        <dbReference type="SAM" id="MobiDB-lite"/>
    </source>
</evidence>
<comment type="pathway">
    <text evidence="1">Amino-acid degradation; 4-aminobutanoate degradation.</text>
</comment>
<dbReference type="InterPro" id="IPR050740">
    <property type="entry name" value="Aldehyde_DH_Superfamily"/>
</dbReference>
<dbReference type="Pfam" id="PF00171">
    <property type="entry name" value="Aldedh"/>
    <property type="match status" value="1"/>
</dbReference>
<evidence type="ECO:0000256" key="4">
    <source>
        <dbReference type="ARBA" id="ARBA00019842"/>
    </source>
</evidence>
<evidence type="ECO:0000259" key="13">
    <source>
        <dbReference type="Pfam" id="PF00171"/>
    </source>
</evidence>
<keyword evidence="5 11" id="KW-0560">Oxidoreductase</keyword>
<dbReference type="InterPro" id="IPR029510">
    <property type="entry name" value="Ald_DH_CS_GLU"/>
</dbReference>
<evidence type="ECO:0000259" key="14">
    <source>
        <dbReference type="Pfam" id="PF22782"/>
    </source>
</evidence>
<feature type="region of interest" description="Disordered" evidence="12">
    <location>
        <begin position="141"/>
        <end position="198"/>
    </location>
</feature>
<dbReference type="CDD" id="cd07103">
    <property type="entry name" value="ALDH_F5_SSADH_GabD"/>
    <property type="match status" value="1"/>
</dbReference>
<comment type="caution">
    <text evidence="15">The sequence shown here is derived from an EMBL/GenBank/DDBJ whole genome shotgun (WGS) entry which is preliminary data.</text>
</comment>
<evidence type="ECO:0000256" key="5">
    <source>
        <dbReference type="ARBA" id="ARBA00023002"/>
    </source>
</evidence>
<dbReference type="Pfam" id="PF22782">
    <property type="entry name" value="SDE2"/>
    <property type="match status" value="1"/>
</dbReference>
<dbReference type="InterPro" id="IPR053822">
    <property type="entry name" value="SDE2-like_dom"/>
</dbReference>
<dbReference type="InterPro" id="IPR016160">
    <property type="entry name" value="Ald_DH_CS_CYS"/>
</dbReference>
<name>A0A9W8IJL6_9FUNG</name>
<dbReference type="InterPro" id="IPR010102">
    <property type="entry name" value="Succ_semiAld_DH"/>
</dbReference>
<dbReference type="InterPro" id="IPR016163">
    <property type="entry name" value="Ald_DH_C"/>
</dbReference>
<dbReference type="InterPro" id="IPR015590">
    <property type="entry name" value="Aldehyde_DH_dom"/>
</dbReference>
<dbReference type="EMBL" id="JANBUY010000449">
    <property type="protein sequence ID" value="KAJ2858956.1"/>
    <property type="molecule type" value="Genomic_DNA"/>
</dbReference>
<dbReference type="InterPro" id="IPR016162">
    <property type="entry name" value="Ald_DH_N"/>
</dbReference>
<dbReference type="GO" id="GO:0009450">
    <property type="term" value="P:gamma-aminobutyric acid catabolic process"/>
    <property type="evidence" value="ECO:0007669"/>
    <property type="project" value="InterPro"/>
</dbReference>
<evidence type="ECO:0000256" key="9">
    <source>
        <dbReference type="ARBA" id="ARBA00067047"/>
    </source>
</evidence>
<evidence type="ECO:0000313" key="15">
    <source>
        <dbReference type="EMBL" id="KAJ2858956.1"/>
    </source>
</evidence>
<evidence type="ECO:0000256" key="2">
    <source>
        <dbReference type="ARBA" id="ARBA00009986"/>
    </source>
</evidence>
<dbReference type="GO" id="GO:0004777">
    <property type="term" value="F:succinate-semialdehyde dehydrogenase (NAD+) activity"/>
    <property type="evidence" value="ECO:0007669"/>
    <property type="project" value="UniProtKB-EC"/>
</dbReference>
<evidence type="ECO:0000256" key="8">
    <source>
        <dbReference type="ARBA" id="ARBA00052698"/>
    </source>
</evidence>
<evidence type="ECO:0000256" key="3">
    <source>
        <dbReference type="ARBA" id="ARBA00013051"/>
    </source>
</evidence>
<feature type="active site" evidence="10">
    <location>
        <position position="476"/>
    </location>
</feature>
<evidence type="ECO:0000256" key="1">
    <source>
        <dbReference type="ARBA" id="ARBA00005176"/>
    </source>
</evidence>
<evidence type="ECO:0000256" key="6">
    <source>
        <dbReference type="ARBA" id="ARBA00030806"/>
    </source>
</evidence>
<evidence type="ECO:0000313" key="16">
    <source>
        <dbReference type="Proteomes" id="UP001140074"/>
    </source>
</evidence>
<organism evidence="15 16">
    <name type="scientific">Coemansia aciculifera</name>
    <dbReference type="NCBI Taxonomy" id="417176"/>
    <lineage>
        <taxon>Eukaryota</taxon>
        <taxon>Fungi</taxon>
        <taxon>Fungi incertae sedis</taxon>
        <taxon>Zoopagomycota</taxon>
        <taxon>Kickxellomycotina</taxon>
        <taxon>Kickxellomycetes</taxon>
        <taxon>Kickxellales</taxon>
        <taxon>Kickxellaceae</taxon>
        <taxon>Coemansia</taxon>
    </lineage>
</organism>
<feature type="region of interest" description="Disordered" evidence="12">
    <location>
        <begin position="108"/>
        <end position="127"/>
    </location>
</feature>
<dbReference type="AlphaFoldDB" id="A0A9W8IJL6"/>
<proteinExistence type="inferred from homology"/>
<evidence type="ECO:0000256" key="7">
    <source>
        <dbReference type="ARBA" id="ARBA00050387"/>
    </source>
</evidence>
<dbReference type="Gene3D" id="3.40.309.10">
    <property type="entry name" value="Aldehyde Dehydrogenase, Chain A, domain 2"/>
    <property type="match status" value="1"/>
</dbReference>
<dbReference type="SUPFAM" id="SSF53720">
    <property type="entry name" value="ALDH-like"/>
    <property type="match status" value="1"/>
</dbReference>
<dbReference type="InterPro" id="IPR016161">
    <property type="entry name" value="Ald_DH/histidinol_DH"/>
</dbReference>
<evidence type="ECO:0000256" key="10">
    <source>
        <dbReference type="PROSITE-ProRule" id="PRU10007"/>
    </source>
</evidence>
<protein>
    <recommendedName>
        <fullName evidence="4">Succinate-semialdehyde dehydrogenase, mitochondrial</fullName>
        <ecNumber evidence="9">1.2.1.16</ecNumber>
        <ecNumber evidence="3">1.2.1.24</ecNumber>
    </recommendedName>
    <alternativeName>
        <fullName evidence="6">NAD(+)-dependent succinic semialdehyde dehydrogenase</fullName>
    </alternativeName>
</protein>
<feature type="compositionally biased region" description="Polar residues" evidence="12">
    <location>
        <begin position="172"/>
        <end position="182"/>
    </location>
</feature>
<dbReference type="PROSITE" id="PS00070">
    <property type="entry name" value="ALDEHYDE_DEHYDR_CYS"/>
    <property type="match status" value="1"/>
</dbReference>